<dbReference type="AlphaFoldDB" id="D7G7E5"/>
<name>D7G7E5_ECTSI</name>
<dbReference type="InterPro" id="IPR024053">
    <property type="entry name" value="VHL_beta_dom"/>
</dbReference>
<evidence type="ECO:0000259" key="2">
    <source>
        <dbReference type="Pfam" id="PF01847"/>
    </source>
</evidence>
<dbReference type="InterPro" id="IPR037140">
    <property type="entry name" value="VHL_beta_dom_sf"/>
</dbReference>
<feature type="compositionally biased region" description="Gly residues" evidence="1">
    <location>
        <begin position="552"/>
        <end position="563"/>
    </location>
</feature>
<dbReference type="InterPro" id="IPR036034">
    <property type="entry name" value="PDZ_sf"/>
</dbReference>
<organism evidence="3 4">
    <name type="scientific">Ectocarpus siliculosus</name>
    <name type="common">Brown alga</name>
    <name type="synonym">Conferva siliculosa</name>
    <dbReference type="NCBI Taxonomy" id="2880"/>
    <lineage>
        <taxon>Eukaryota</taxon>
        <taxon>Sar</taxon>
        <taxon>Stramenopiles</taxon>
        <taxon>Ochrophyta</taxon>
        <taxon>PX clade</taxon>
        <taxon>Phaeophyceae</taxon>
        <taxon>Ectocarpales</taxon>
        <taxon>Ectocarpaceae</taxon>
        <taxon>Ectocarpus</taxon>
    </lineage>
</organism>
<dbReference type="SUPFAM" id="SSF50156">
    <property type="entry name" value="PDZ domain-like"/>
    <property type="match status" value="1"/>
</dbReference>
<evidence type="ECO:0000256" key="1">
    <source>
        <dbReference type="SAM" id="MobiDB-lite"/>
    </source>
</evidence>
<feature type="region of interest" description="Disordered" evidence="1">
    <location>
        <begin position="730"/>
        <end position="770"/>
    </location>
</feature>
<sequence>MENLLPVVAGIDVTSNHFRETSLPYQQWETKRTHHTPTTPSEVGHLLPPIGGRKPRRDESGSSLPPISPYVEPSLPCPAPVDRNRSGLYDPALDPSPIGKEERGKVQPVRISRIVPRQDSGLGALELQGAARSAEGPHIPTAVTVLNGHRTQHMRDRTSAPAGDCASAADVLSEDEERCIDVFVEGFSRGIDHETLLPSEMFCRALQHGSQGPPKPSSLIPEDSRHYLDVREGYLGLTVFLARTSEWSGTIDGGVQGEKQDEPIEPGIGDESDRDDRKLATETEITHMIFQREDGTPAPSRNAFRVQFEPGPLGVELEEYPGERGIVRVRRVLQAGQAELDGRLSAGCLIVAVGGWDEASANGALRPNTASGAGAGHVALDGVDIYGNLDVPALRSSAMDGGSGAKSHESAIIRSLADFEEAVSCREPDRLFVLWALDRHAPEAVAALGPPQANGVCTVPRGWSPASLYSRRRNEGGGRARGAFPPGSERQRPFEASTSPKWQGYEETVPAGAPGWETATSLARGRDSLGYSLSSDRPKLASSPRNQASHAAGGGQLQAGGGQREADLATSAFGSPKEVTGSERLAAGIDRLGWPSRESEGGAPRFGEGGARSAQGWEFETGGGIFDDSDQGLAARKHPGRSQATLAPAAAPADETEKKLPTFPLGLESSAVDDLAVFIWFCNNHESAVMKVSWINYDGRRVPRRSLAPGACYFERSFATHPWVIEHSDSNHYGNRSLHAGGQQEEKRESTGSGAPAPLQPSPPREAGDDDDAELCVVRLGDAMALAQFTGSLIWNPTGRTLSITKQARVGVPGMSAAARAAVGAGVEDGGGLDPGMKRQCMAGQRREAEEARARAARAVVREEKARVLEEMKAWRTHPLGGGGLGAGGGVAEGLGGKLGQGVPNLRVVMMGLSGWSE</sequence>
<dbReference type="InterPro" id="IPR036208">
    <property type="entry name" value="VHL_sf"/>
</dbReference>
<dbReference type="SUPFAM" id="SSF49468">
    <property type="entry name" value="VHL"/>
    <property type="match status" value="1"/>
</dbReference>
<feature type="region of interest" description="Disordered" evidence="1">
    <location>
        <begin position="468"/>
        <end position="655"/>
    </location>
</feature>
<protein>
    <recommendedName>
        <fullName evidence="2">von Hippel-Lindau disease tumour suppressor beta domain-containing protein</fullName>
    </recommendedName>
</protein>
<feature type="region of interest" description="Disordered" evidence="1">
    <location>
        <begin position="25"/>
        <end position="75"/>
    </location>
</feature>
<feature type="domain" description="von Hippel-Lindau disease tumour suppressor beta" evidence="2">
    <location>
        <begin position="675"/>
        <end position="731"/>
    </location>
</feature>
<keyword evidence="4" id="KW-1185">Reference proteome</keyword>
<dbReference type="Proteomes" id="UP000002630">
    <property type="component" value="Unassembled WGS sequence"/>
</dbReference>
<gene>
    <name evidence="3" type="ORF">Esi_0812_0002</name>
</gene>
<evidence type="ECO:0000313" key="4">
    <source>
        <dbReference type="Proteomes" id="UP000002630"/>
    </source>
</evidence>
<evidence type="ECO:0000313" key="3">
    <source>
        <dbReference type="EMBL" id="CBJ33986.1"/>
    </source>
</evidence>
<accession>D7G7E5</accession>
<dbReference type="OrthoDB" id="199083at2759"/>
<dbReference type="Gene3D" id="2.60.40.780">
    <property type="entry name" value="von Hippel-Lindau disease tumour suppressor, beta domain"/>
    <property type="match status" value="1"/>
</dbReference>
<dbReference type="EMBL" id="FN649760">
    <property type="protein sequence ID" value="CBJ33986.1"/>
    <property type="molecule type" value="Genomic_DNA"/>
</dbReference>
<reference evidence="3 4" key="1">
    <citation type="journal article" date="2010" name="Nature">
        <title>The Ectocarpus genome and the independent evolution of multicellularity in brown algae.</title>
        <authorList>
            <person name="Cock J.M."/>
            <person name="Sterck L."/>
            <person name="Rouze P."/>
            <person name="Scornet D."/>
            <person name="Allen A.E."/>
            <person name="Amoutzias G."/>
            <person name="Anthouard V."/>
            <person name="Artiguenave F."/>
            <person name="Aury J.M."/>
            <person name="Badger J.H."/>
            <person name="Beszteri B."/>
            <person name="Billiau K."/>
            <person name="Bonnet E."/>
            <person name="Bothwell J.H."/>
            <person name="Bowler C."/>
            <person name="Boyen C."/>
            <person name="Brownlee C."/>
            <person name="Carrano C.J."/>
            <person name="Charrier B."/>
            <person name="Cho G.Y."/>
            <person name="Coelho S.M."/>
            <person name="Collen J."/>
            <person name="Corre E."/>
            <person name="Da Silva C."/>
            <person name="Delage L."/>
            <person name="Delaroque N."/>
            <person name="Dittami S.M."/>
            <person name="Doulbeau S."/>
            <person name="Elias M."/>
            <person name="Farnham G."/>
            <person name="Gachon C.M."/>
            <person name="Gschloessl B."/>
            <person name="Heesch S."/>
            <person name="Jabbari K."/>
            <person name="Jubin C."/>
            <person name="Kawai H."/>
            <person name="Kimura K."/>
            <person name="Kloareg B."/>
            <person name="Kupper F.C."/>
            <person name="Lang D."/>
            <person name="Le Bail A."/>
            <person name="Leblanc C."/>
            <person name="Lerouge P."/>
            <person name="Lohr M."/>
            <person name="Lopez P.J."/>
            <person name="Martens C."/>
            <person name="Maumus F."/>
            <person name="Michel G."/>
            <person name="Miranda-Saavedra D."/>
            <person name="Morales J."/>
            <person name="Moreau H."/>
            <person name="Motomura T."/>
            <person name="Nagasato C."/>
            <person name="Napoli C.A."/>
            <person name="Nelson D.R."/>
            <person name="Nyvall-Collen P."/>
            <person name="Peters A.F."/>
            <person name="Pommier C."/>
            <person name="Potin P."/>
            <person name="Poulain J."/>
            <person name="Quesneville H."/>
            <person name="Read B."/>
            <person name="Rensing S.A."/>
            <person name="Ritter A."/>
            <person name="Rousvoal S."/>
            <person name="Samanta M."/>
            <person name="Samson G."/>
            <person name="Schroeder D.C."/>
            <person name="Segurens B."/>
            <person name="Strittmatter M."/>
            <person name="Tonon T."/>
            <person name="Tregear J.W."/>
            <person name="Valentin K."/>
            <person name="von Dassow P."/>
            <person name="Yamagishi T."/>
            <person name="Van de Peer Y."/>
            <person name="Wincker P."/>
        </authorList>
    </citation>
    <scope>NUCLEOTIDE SEQUENCE [LARGE SCALE GENOMIC DNA]</scope>
    <source>
        <strain evidence="4">Ec32 / CCAP1310/4</strain>
    </source>
</reference>
<feature type="region of interest" description="Disordered" evidence="1">
    <location>
        <begin position="251"/>
        <end position="276"/>
    </location>
</feature>
<dbReference type="InParanoid" id="D7G7E5"/>
<dbReference type="Pfam" id="PF01847">
    <property type="entry name" value="VHL"/>
    <property type="match status" value="1"/>
</dbReference>
<proteinExistence type="predicted"/>